<feature type="transmembrane region" description="Helical" evidence="1">
    <location>
        <begin position="434"/>
        <end position="451"/>
    </location>
</feature>
<feature type="transmembrane region" description="Helical" evidence="1">
    <location>
        <begin position="302"/>
        <end position="317"/>
    </location>
</feature>
<protein>
    <recommendedName>
        <fullName evidence="4">Glycosyltransferase RgtA/B/C/D-like domain-containing protein</fullName>
    </recommendedName>
</protein>
<evidence type="ECO:0000313" key="2">
    <source>
        <dbReference type="EMBL" id="MZR21786.1"/>
    </source>
</evidence>
<sequence length="655" mass="73819">MMDLKLTLTLVALALLSLGVSDLIVQNMSQNETFVQEHVSYFNMQDTRIQRIFYYVFCVVIFVFFLLFGLFSPRTFSTHSFSEWYLSKAISPWLVPAITLAFWLVIFLTYKQKGFNFVLAFAVAYLVKEAFNHKFSIKYLALAFLSGCLIFFILPMWFGPSIPDNRLWTMDTHWTAVLGQGLLNLTFDGEAFNAFAGYGVILNGIILETQNLFDLETLRDTQWFLSTINILFFALVLFIATCRVGLKDKTVILVIGLLVLVLFSGQMSGISNNFLTPNQLPIRFISIPAFIIISYYLAKIRVSFGAFIFGVISPLAIFYNFETALYCIAAMGFAYFIAGAKEGLITLVLTGAAILLGGILSASILILLIFDGSLLSVATELFDIALLKMQSGSNGFAALPFYFFIPFILIMAHTMVLFSRYLLSINDGKKFSPIEFQSVVIVGLIVAIGTYQLNRFYIPKLWLPTLLYFLLVLPNLAKEPKNNKILWSFYLTVIIAPFIFGNPVKRLVSEEFSTAISDRIHDKLTPCLDGILASPELCEYSLEKATELKSLNDNYLDLKWISSLALTMSRLTGLDTALSQKSPFFFAHNAKNRDTLIDEIVRLGAPIFVIDKVTSRNIAGIPDIVEKFQTNLILDAGYEIKNETKYWIIAQKVNR</sequence>
<keyword evidence="3" id="KW-1185">Reference proteome</keyword>
<evidence type="ECO:0008006" key="4">
    <source>
        <dbReference type="Google" id="ProtNLM"/>
    </source>
</evidence>
<feature type="transmembrane region" description="Helical" evidence="1">
    <location>
        <begin position="52"/>
        <end position="72"/>
    </location>
</feature>
<comment type="caution">
    <text evidence="2">The sequence shown here is derived from an EMBL/GenBank/DDBJ whole genome shotgun (WGS) entry which is preliminary data.</text>
</comment>
<dbReference type="EMBL" id="WTVA01000002">
    <property type="protein sequence ID" value="MZR21786.1"/>
    <property type="molecule type" value="Genomic_DNA"/>
</dbReference>
<feature type="transmembrane region" description="Helical" evidence="1">
    <location>
        <begin position="139"/>
        <end position="158"/>
    </location>
</feature>
<evidence type="ECO:0000313" key="3">
    <source>
        <dbReference type="Proteomes" id="UP000445696"/>
    </source>
</evidence>
<proteinExistence type="predicted"/>
<dbReference type="Proteomes" id="UP000445696">
    <property type="component" value="Unassembled WGS sequence"/>
</dbReference>
<dbReference type="OrthoDB" id="9893552at2"/>
<keyword evidence="1" id="KW-0472">Membrane</keyword>
<feature type="transmembrane region" description="Helical" evidence="1">
    <location>
        <begin position="251"/>
        <end position="268"/>
    </location>
</feature>
<reference evidence="2 3" key="1">
    <citation type="journal article" date="2014" name="Int. J. Syst. Evol. Microbiol.">
        <title>Sneathiella chungangensis sp. nov., isolated from a marine sand, and emended description of the genus Sneathiella.</title>
        <authorList>
            <person name="Siamphan C."/>
            <person name="Kim H."/>
            <person name="Lee J.S."/>
            <person name="Kim W."/>
        </authorList>
    </citation>
    <scope>NUCLEOTIDE SEQUENCE [LARGE SCALE GENOMIC DNA]</scope>
    <source>
        <strain evidence="2 3">KCTC 32476</strain>
    </source>
</reference>
<keyword evidence="1" id="KW-1133">Transmembrane helix</keyword>
<feature type="transmembrane region" description="Helical" evidence="1">
    <location>
        <begin position="323"/>
        <end position="340"/>
    </location>
</feature>
<feature type="transmembrane region" description="Helical" evidence="1">
    <location>
        <begin position="485"/>
        <end position="504"/>
    </location>
</feature>
<feature type="transmembrane region" description="Helical" evidence="1">
    <location>
        <begin position="280"/>
        <end position="297"/>
    </location>
</feature>
<dbReference type="RefSeq" id="WP_161338223.1">
    <property type="nucleotide sequence ID" value="NZ_JBHSDG010000001.1"/>
</dbReference>
<organism evidence="2 3">
    <name type="scientific">Sneathiella chungangensis</name>
    <dbReference type="NCBI Taxonomy" id="1418234"/>
    <lineage>
        <taxon>Bacteria</taxon>
        <taxon>Pseudomonadati</taxon>
        <taxon>Pseudomonadota</taxon>
        <taxon>Alphaproteobacteria</taxon>
        <taxon>Sneathiellales</taxon>
        <taxon>Sneathiellaceae</taxon>
        <taxon>Sneathiella</taxon>
    </lineage>
</organism>
<dbReference type="AlphaFoldDB" id="A0A845MEQ1"/>
<feature type="transmembrane region" description="Helical" evidence="1">
    <location>
        <begin position="401"/>
        <end position="422"/>
    </location>
</feature>
<keyword evidence="1" id="KW-0812">Transmembrane</keyword>
<gene>
    <name evidence="2" type="ORF">GQF03_05535</name>
</gene>
<accession>A0A845MEQ1</accession>
<name>A0A845MEQ1_9PROT</name>
<feature type="transmembrane region" description="Helical" evidence="1">
    <location>
        <begin position="223"/>
        <end position="244"/>
    </location>
</feature>
<feature type="transmembrane region" description="Helical" evidence="1">
    <location>
        <begin position="84"/>
        <end position="108"/>
    </location>
</feature>
<evidence type="ECO:0000256" key="1">
    <source>
        <dbReference type="SAM" id="Phobius"/>
    </source>
</evidence>
<feature type="transmembrane region" description="Helical" evidence="1">
    <location>
        <begin position="347"/>
        <end position="370"/>
    </location>
</feature>